<protein>
    <submittedName>
        <fullName evidence="2">DUF1836 domain-containing protein</fullName>
    </submittedName>
</protein>
<sequence>MLKFQLPAYQEIPNVGLYLEQTLKYINDTFSAFRSVELTKSMISNYVKLGYLRRPVKKQYDREQIAALLFIAVSKQVLSMDNIGKLFRMQVELGSMEESYTAFKADFDYLLDSIWNQKVMDSGQVSAFMQPQGAYLAYEEQKAEEQTSNNEKEDRSQDGFPSSPVSPEEAYMLLWQVASADAYSIYLNELFSHLSETPTQKDSTDH</sequence>
<keyword evidence="3" id="KW-1185">Reference proteome</keyword>
<dbReference type="InterPro" id="IPR014975">
    <property type="entry name" value="DUF1836"/>
</dbReference>
<dbReference type="Proteomes" id="UP000481852">
    <property type="component" value="Unassembled WGS sequence"/>
</dbReference>
<dbReference type="RefSeq" id="WP_154524333.1">
    <property type="nucleotide sequence ID" value="NZ_VULZ01000004.1"/>
</dbReference>
<evidence type="ECO:0000256" key="1">
    <source>
        <dbReference type="SAM" id="MobiDB-lite"/>
    </source>
</evidence>
<organism evidence="2 3">
    <name type="scientific">Porcincola intestinalis</name>
    <dbReference type="NCBI Taxonomy" id="2606632"/>
    <lineage>
        <taxon>Bacteria</taxon>
        <taxon>Bacillati</taxon>
        <taxon>Bacillota</taxon>
        <taxon>Clostridia</taxon>
        <taxon>Lachnospirales</taxon>
        <taxon>Lachnospiraceae</taxon>
        <taxon>Porcincola</taxon>
    </lineage>
</organism>
<feature type="compositionally biased region" description="Basic and acidic residues" evidence="1">
    <location>
        <begin position="140"/>
        <end position="157"/>
    </location>
</feature>
<comment type="caution">
    <text evidence="2">The sequence shown here is derived from an EMBL/GenBank/DDBJ whole genome shotgun (WGS) entry which is preliminary data.</text>
</comment>
<dbReference type="AlphaFoldDB" id="A0A6L5X4V0"/>
<evidence type="ECO:0000313" key="3">
    <source>
        <dbReference type="Proteomes" id="UP000481852"/>
    </source>
</evidence>
<gene>
    <name evidence="2" type="ORF">FYJ35_05425</name>
</gene>
<reference evidence="2 3" key="1">
    <citation type="submission" date="2019-08" db="EMBL/GenBank/DDBJ databases">
        <title>In-depth cultivation of the pig gut microbiome towards novel bacterial diversity and tailored functional studies.</title>
        <authorList>
            <person name="Wylensek D."/>
            <person name="Hitch T.C.A."/>
            <person name="Clavel T."/>
        </authorList>
    </citation>
    <scope>NUCLEOTIDE SEQUENCE [LARGE SCALE GENOMIC DNA]</scope>
    <source>
        <strain evidence="2 3">Oil+RF-744-WCA-WT-11</strain>
    </source>
</reference>
<dbReference type="EMBL" id="VULZ01000004">
    <property type="protein sequence ID" value="MSS14487.1"/>
    <property type="molecule type" value="Genomic_DNA"/>
</dbReference>
<evidence type="ECO:0000313" key="2">
    <source>
        <dbReference type="EMBL" id="MSS14487.1"/>
    </source>
</evidence>
<dbReference type="PANTHER" id="PTHR40056">
    <property type="entry name" value="HYPOTHETICAL CYTOSOLIC PROTEIN"/>
    <property type="match status" value="1"/>
</dbReference>
<name>A0A6L5X4V0_9FIRM</name>
<accession>A0A6L5X4V0</accession>
<dbReference type="PANTHER" id="PTHR40056:SF1">
    <property type="entry name" value="DUF1836 DOMAIN-CONTAINING PROTEIN"/>
    <property type="match status" value="1"/>
</dbReference>
<dbReference type="Pfam" id="PF08876">
    <property type="entry name" value="DUF1836"/>
    <property type="match status" value="1"/>
</dbReference>
<proteinExistence type="predicted"/>
<feature type="region of interest" description="Disordered" evidence="1">
    <location>
        <begin position="140"/>
        <end position="166"/>
    </location>
</feature>